<keyword evidence="2" id="KW-1185">Reference proteome</keyword>
<accession>A0A9K3H898</accession>
<reference evidence="1" key="2">
    <citation type="submission" date="2020-06" db="EMBL/GenBank/DDBJ databases">
        <title>Helianthus annuus Genome sequencing and assembly Release 2.</title>
        <authorList>
            <person name="Gouzy J."/>
            <person name="Langlade N."/>
            <person name="Munos S."/>
        </authorList>
    </citation>
    <scope>NUCLEOTIDE SEQUENCE</scope>
    <source>
        <tissue evidence="1">Leaves</tissue>
    </source>
</reference>
<evidence type="ECO:0000313" key="1">
    <source>
        <dbReference type="EMBL" id="KAF5770785.1"/>
    </source>
</evidence>
<proteinExistence type="predicted"/>
<sequence>MRRLGRAPIKKEAIVCFKKSIKSQHHHHRLFSPLLFWELKLIIKTSSLSSTKIWQ</sequence>
<reference evidence="1" key="1">
    <citation type="journal article" date="2017" name="Nature">
        <title>The sunflower genome provides insights into oil metabolism, flowering and Asterid evolution.</title>
        <authorList>
            <person name="Badouin H."/>
            <person name="Gouzy J."/>
            <person name="Grassa C.J."/>
            <person name="Murat F."/>
            <person name="Staton S.E."/>
            <person name="Cottret L."/>
            <person name="Lelandais-Briere C."/>
            <person name="Owens G.L."/>
            <person name="Carrere S."/>
            <person name="Mayjonade B."/>
            <person name="Legrand L."/>
            <person name="Gill N."/>
            <person name="Kane N.C."/>
            <person name="Bowers J.E."/>
            <person name="Hubner S."/>
            <person name="Bellec A."/>
            <person name="Berard A."/>
            <person name="Berges H."/>
            <person name="Blanchet N."/>
            <person name="Boniface M.C."/>
            <person name="Brunel D."/>
            <person name="Catrice O."/>
            <person name="Chaidir N."/>
            <person name="Claudel C."/>
            <person name="Donnadieu C."/>
            <person name="Faraut T."/>
            <person name="Fievet G."/>
            <person name="Helmstetter N."/>
            <person name="King M."/>
            <person name="Knapp S.J."/>
            <person name="Lai Z."/>
            <person name="Le Paslier M.C."/>
            <person name="Lippi Y."/>
            <person name="Lorenzon L."/>
            <person name="Mandel J.R."/>
            <person name="Marage G."/>
            <person name="Marchand G."/>
            <person name="Marquand E."/>
            <person name="Bret-Mestries E."/>
            <person name="Morien E."/>
            <person name="Nambeesan S."/>
            <person name="Nguyen T."/>
            <person name="Pegot-Espagnet P."/>
            <person name="Pouilly N."/>
            <person name="Raftis F."/>
            <person name="Sallet E."/>
            <person name="Schiex T."/>
            <person name="Thomas J."/>
            <person name="Vandecasteele C."/>
            <person name="Vares D."/>
            <person name="Vear F."/>
            <person name="Vautrin S."/>
            <person name="Crespi M."/>
            <person name="Mangin B."/>
            <person name="Burke J.M."/>
            <person name="Salse J."/>
            <person name="Munos S."/>
            <person name="Vincourt P."/>
            <person name="Rieseberg L.H."/>
            <person name="Langlade N.B."/>
        </authorList>
    </citation>
    <scope>NUCLEOTIDE SEQUENCE</scope>
    <source>
        <tissue evidence="1">Leaves</tissue>
    </source>
</reference>
<organism evidence="1 2">
    <name type="scientific">Helianthus annuus</name>
    <name type="common">Common sunflower</name>
    <dbReference type="NCBI Taxonomy" id="4232"/>
    <lineage>
        <taxon>Eukaryota</taxon>
        <taxon>Viridiplantae</taxon>
        <taxon>Streptophyta</taxon>
        <taxon>Embryophyta</taxon>
        <taxon>Tracheophyta</taxon>
        <taxon>Spermatophyta</taxon>
        <taxon>Magnoliopsida</taxon>
        <taxon>eudicotyledons</taxon>
        <taxon>Gunneridae</taxon>
        <taxon>Pentapetalae</taxon>
        <taxon>asterids</taxon>
        <taxon>campanulids</taxon>
        <taxon>Asterales</taxon>
        <taxon>Asteraceae</taxon>
        <taxon>Asteroideae</taxon>
        <taxon>Heliantheae alliance</taxon>
        <taxon>Heliantheae</taxon>
        <taxon>Helianthus</taxon>
    </lineage>
</organism>
<dbReference type="Proteomes" id="UP000215914">
    <property type="component" value="Unassembled WGS sequence"/>
</dbReference>
<dbReference type="Gramene" id="mRNA:HanXRQr2_Chr14g0663301">
    <property type="protein sequence ID" value="CDS:HanXRQr2_Chr14g0663301.1"/>
    <property type="gene ID" value="HanXRQr2_Chr14g0663301"/>
</dbReference>
<comment type="caution">
    <text evidence="1">The sequence shown here is derived from an EMBL/GenBank/DDBJ whole genome shotgun (WGS) entry which is preliminary data.</text>
</comment>
<protein>
    <submittedName>
        <fullName evidence="1">Uncharacterized protein</fullName>
    </submittedName>
</protein>
<name>A0A9K3H898_HELAN</name>
<evidence type="ECO:0000313" key="2">
    <source>
        <dbReference type="Proteomes" id="UP000215914"/>
    </source>
</evidence>
<dbReference type="EMBL" id="MNCJ02000329">
    <property type="protein sequence ID" value="KAF5770785.1"/>
    <property type="molecule type" value="Genomic_DNA"/>
</dbReference>
<gene>
    <name evidence="1" type="ORF">HanXRQr2_Chr14g0663301</name>
</gene>
<dbReference type="AlphaFoldDB" id="A0A9K3H898"/>